<accession>X1AMP8</accession>
<proteinExistence type="predicted"/>
<organism evidence="1">
    <name type="scientific">marine sediment metagenome</name>
    <dbReference type="NCBI Taxonomy" id="412755"/>
    <lineage>
        <taxon>unclassified sequences</taxon>
        <taxon>metagenomes</taxon>
        <taxon>ecological metagenomes</taxon>
    </lineage>
</organism>
<evidence type="ECO:0008006" key="2">
    <source>
        <dbReference type="Google" id="ProtNLM"/>
    </source>
</evidence>
<name>X1AMP8_9ZZZZ</name>
<protein>
    <recommendedName>
        <fullName evidence="2">Roadblock/LAMTOR2 domain-containing protein</fullName>
    </recommendedName>
</protein>
<evidence type="ECO:0000313" key="1">
    <source>
        <dbReference type="EMBL" id="GAG83889.1"/>
    </source>
</evidence>
<sequence>MISAIASALFNLTDVLLKNSVEYSILTSDNGSIIVHQIDNDRILCVAIPDRRENQIGKYIAKIKEIIKENK</sequence>
<gene>
    <name evidence="1" type="ORF">S01H4_21970</name>
</gene>
<dbReference type="EMBL" id="BART01010009">
    <property type="protein sequence ID" value="GAG83889.1"/>
    <property type="molecule type" value="Genomic_DNA"/>
</dbReference>
<comment type="caution">
    <text evidence="1">The sequence shown here is derived from an EMBL/GenBank/DDBJ whole genome shotgun (WGS) entry which is preliminary data.</text>
</comment>
<reference evidence="1" key="1">
    <citation type="journal article" date="2014" name="Front. Microbiol.">
        <title>High frequency of phylogenetically diverse reductive dehalogenase-homologous genes in deep subseafloor sedimentary metagenomes.</title>
        <authorList>
            <person name="Kawai M."/>
            <person name="Futagami T."/>
            <person name="Toyoda A."/>
            <person name="Takaki Y."/>
            <person name="Nishi S."/>
            <person name="Hori S."/>
            <person name="Arai W."/>
            <person name="Tsubouchi T."/>
            <person name="Morono Y."/>
            <person name="Uchiyama I."/>
            <person name="Ito T."/>
            <person name="Fujiyama A."/>
            <person name="Inagaki F."/>
            <person name="Takami H."/>
        </authorList>
    </citation>
    <scope>NUCLEOTIDE SEQUENCE</scope>
    <source>
        <strain evidence="1">Expedition CK06-06</strain>
    </source>
</reference>
<dbReference type="AlphaFoldDB" id="X1AMP8"/>